<keyword evidence="3 8" id="KW-0963">Cytoplasm</keyword>
<gene>
    <name evidence="10" type="primary">g4822</name>
    <name evidence="10" type="ORF">VP750_LOCUS4115</name>
</gene>
<dbReference type="InterPro" id="IPR016300">
    <property type="entry name" value="ATPase_ArsA/GET3"/>
</dbReference>
<dbReference type="InterPro" id="IPR027542">
    <property type="entry name" value="ATPase_ArsA/GET3_euk"/>
</dbReference>
<feature type="active site" evidence="8">
    <location>
        <position position="60"/>
    </location>
</feature>
<proteinExistence type="inferred from homology"/>
<comment type="caution">
    <text evidence="8">Lacks conserved residue(s) required for the propagation of feature annotation.</text>
</comment>
<dbReference type="Pfam" id="PF02374">
    <property type="entry name" value="ArsA_ATPase"/>
    <property type="match status" value="1"/>
</dbReference>
<keyword evidence="7 8" id="KW-0067">ATP-binding</keyword>
<keyword evidence="2 8" id="KW-0813">Transport</keyword>
<comment type="subcellular location">
    <subcellularLocation>
        <location evidence="8">Cytoplasm</location>
    </subcellularLocation>
    <subcellularLocation>
        <location evidence="8">Endoplasmic reticulum</location>
    </subcellularLocation>
</comment>
<accession>A0ABP1FTV4</accession>
<evidence type="ECO:0000256" key="1">
    <source>
        <dbReference type="ARBA" id="ARBA00011040"/>
    </source>
</evidence>
<comment type="similarity">
    <text evidence="1 8">Belongs to the arsA ATPase family.</text>
</comment>
<evidence type="ECO:0000259" key="9">
    <source>
        <dbReference type="Pfam" id="PF02374"/>
    </source>
</evidence>
<organism evidence="10 11">
    <name type="scientific">Coccomyxa viridis</name>
    <dbReference type="NCBI Taxonomy" id="1274662"/>
    <lineage>
        <taxon>Eukaryota</taxon>
        <taxon>Viridiplantae</taxon>
        <taxon>Chlorophyta</taxon>
        <taxon>core chlorophytes</taxon>
        <taxon>Trebouxiophyceae</taxon>
        <taxon>Trebouxiophyceae incertae sedis</taxon>
        <taxon>Coccomyxaceae</taxon>
        <taxon>Coccomyxa</taxon>
    </lineage>
</organism>
<sequence>MGEQNGASAEEPTLRNILEHDSLKWIFVGGKGGVGKTTCSCSLAVQLAAARRNVLIISTDPAHNLSDAFRQKFTSTPSPVTGFDNLFAMEVDPNPENARLTAGDDESSFLTDLAGSIPGIDEAMSFAEVMRQVKTMNYDCIVFDTAPTGHTLRLLQFPATLEKGLSKLMQLRGTFGGAISQIGALLGANVDEMQNQLLGRLEELKTTVEEVNAQFQDPELTTFVCVCIPEFLSLYETERLVQELAKFDIDCCNIVINQIIFEQDTGGSTLLAARIKMQQKYLEQFEDLYEDFHLVRMPLIEEEVRGLESIQHFSENLMYPYQPSEDRKSSKVEELEAENARLRSREINSHLRMVYDPVRAYWEQPPPWKVAVGLGVSVAVSSAFYQWWQQKYSARRPITVTPAWEVASWLRSWNKEREAGPPVILNPLRKNVPPYIRNLEDVEKLSEGKLKIPKDWPYKF</sequence>
<dbReference type="Gene3D" id="3.40.50.300">
    <property type="entry name" value="P-loop containing nucleotide triphosphate hydrolases"/>
    <property type="match status" value="1"/>
</dbReference>
<dbReference type="HAMAP" id="MF_03112">
    <property type="entry name" value="Asna1_Get3"/>
    <property type="match status" value="1"/>
</dbReference>
<evidence type="ECO:0000256" key="2">
    <source>
        <dbReference type="ARBA" id="ARBA00022448"/>
    </source>
</evidence>
<dbReference type="SUPFAM" id="SSF52540">
    <property type="entry name" value="P-loop containing nucleoside triphosphate hydrolases"/>
    <property type="match status" value="1"/>
</dbReference>
<dbReference type="Proteomes" id="UP001497392">
    <property type="component" value="Unassembled WGS sequence"/>
</dbReference>
<dbReference type="PANTHER" id="PTHR10803:SF3">
    <property type="entry name" value="ATPASE GET3"/>
    <property type="match status" value="1"/>
</dbReference>
<dbReference type="PANTHER" id="PTHR10803">
    <property type="entry name" value="ARSENICAL PUMP-DRIVING ATPASE ARSENITE-TRANSLOCATING ATPASE"/>
    <property type="match status" value="1"/>
</dbReference>
<feature type="binding site" evidence="8">
    <location>
        <position position="257"/>
    </location>
    <ligand>
        <name>ATP</name>
        <dbReference type="ChEBI" id="CHEBI:30616"/>
    </ligand>
</feature>
<feature type="binding site" evidence="8">
    <location>
        <position position="230"/>
    </location>
    <ligand>
        <name>ATP</name>
        <dbReference type="ChEBI" id="CHEBI:30616"/>
    </ligand>
</feature>
<comment type="caution">
    <text evidence="10">The sequence shown here is derived from an EMBL/GenBank/DDBJ whole genome shotgun (WGS) entry which is preliminary data.</text>
</comment>
<evidence type="ECO:0000256" key="4">
    <source>
        <dbReference type="ARBA" id="ARBA00022741"/>
    </source>
</evidence>
<dbReference type="InterPro" id="IPR025723">
    <property type="entry name" value="ArsA/GET3_ATPase-like"/>
</dbReference>
<keyword evidence="5 8" id="KW-0378">Hydrolase</keyword>
<keyword evidence="6 8" id="KW-0256">Endoplasmic reticulum</keyword>
<evidence type="ECO:0000256" key="5">
    <source>
        <dbReference type="ARBA" id="ARBA00022801"/>
    </source>
</evidence>
<dbReference type="InterPro" id="IPR027417">
    <property type="entry name" value="P-loop_NTPase"/>
</dbReference>
<evidence type="ECO:0000256" key="3">
    <source>
        <dbReference type="ARBA" id="ARBA00022490"/>
    </source>
</evidence>
<evidence type="ECO:0000313" key="10">
    <source>
        <dbReference type="EMBL" id="CAL5222456.1"/>
    </source>
</evidence>
<evidence type="ECO:0000256" key="6">
    <source>
        <dbReference type="ARBA" id="ARBA00022824"/>
    </source>
</evidence>
<evidence type="ECO:0000256" key="8">
    <source>
        <dbReference type="HAMAP-Rule" id="MF_03112"/>
    </source>
</evidence>
<dbReference type="EMBL" id="CAXHTA020000007">
    <property type="protein sequence ID" value="CAL5222456.1"/>
    <property type="molecule type" value="Genomic_DNA"/>
</dbReference>
<dbReference type="NCBIfam" id="TIGR00345">
    <property type="entry name" value="GET3_arsA_TRC40"/>
    <property type="match status" value="1"/>
</dbReference>
<keyword evidence="11" id="KW-1185">Reference proteome</keyword>
<protein>
    <submittedName>
        <fullName evidence="10">G4822 protein</fullName>
    </submittedName>
</protein>
<dbReference type="CDD" id="cd02035">
    <property type="entry name" value="ArsA"/>
    <property type="match status" value="1"/>
</dbReference>
<comment type="subunit">
    <text evidence="8">Homodimer.</text>
</comment>
<keyword evidence="4 8" id="KW-0547">Nucleotide-binding</keyword>
<evidence type="ECO:0000256" key="7">
    <source>
        <dbReference type="ARBA" id="ARBA00022840"/>
    </source>
</evidence>
<comment type="function">
    <text evidence="8">ATPase required for the post-translational delivery of tail-anchored (TA) proteins to the endoplasmic reticulum. Recognizes and selectively binds the transmembrane domain of TA proteins in the cytosol. This complex then targets to the endoplasmic reticulum by membrane-bound receptors, where the tail-anchored protein is released for insertion. This process is regulated by ATP binding and hydrolysis. ATP binding drives the homodimer towards the closed dimer state, facilitating recognition of newly synthesized TA membrane proteins. ATP hydrolysis is required for insertion. Subsequently, the homodimer reverts towards the open dimer state, lowering its affinity for the membrane-bound receptor, and returning it to the cytosol to initiate a new round of targeting.</text>
</comment>
<name>A0ABP1FTV4_9CHLO</name>
<evidence type="ECO:0000313" key="11">
    <source>
        <dbReference type="Proteomes" id="UP001497392"/>
    </source>
</evidence>
<feature type="domain" description="ArsA/GET3 Anion-transporting ATPase-like" evidence="9">
    <location>
        <begin position="24"/>
        <end position="318"/>
    </location>
</feature>
<reference evidence="10 11" key="1">
    <citation type="submission" date="2024-06" db="EMBL/GenBank/DDBJ databases">
        <authorList>
            <person name="Kraege A."/>
            <person name="Thomma B."/>
        </authorList>
    </citation>
    <scope>NUCLEOTIDE SEQUENCE [LARGE SCALE GENOMIC DNA]</scope>
</reference>
<feature type="binding site" evidence="8">
    <location>
        <begin position="31"/>
        <end position="38"/>
    </location>
    <ligand>
        <name>ATP</name>
        <dbReference type="ChEBI" id="CHEBI:30616"/>
    </ligand>
</feature>